<keyword evidence="3" id="KW-1185">Reference proteome</keyword>
<evidence type="ECO:0000256" key="1">
    <source>
        <dbReference type="SAM" id="MobiDB-lite"/>
    </source>
</evidence>
<dbReference type="AlphaFoldDB" id="A0AAD3S7Y2"/>
<feature type="region of interest" description="Disordered" evidence="1">
    <location>
        <begin position="219"/>
        <end position="246"/>
    </location>
</feature>
<dbReference type="EMBL" id="BSYO01000006">
    <property type="protein sequence ID" value="GMH05964.1"/>
    <property type="molecule type" value="Genomic_DNA"/>
</dbReference>
<name>A0AAD3S7Y2_NEPGR</name>
<feature type="compositionally biased region" description="Basic and acidic residues" evidence="1">
    <location>
        <begin position="219"/>
        <end position="228"/>
    </location>
</feature>
<dbReference type="Proteomes" id="UP001279734">
    <property type="component" value="Unassembled WGS sequence"/>
</dbReference>
<comment type="caution">
    <text evidence="2">The sequence shown here is derived from an EMBL/GenBank/DDBJ whole genome shotgun (WGS) entry which is preliminary data.</text>
</comment>
<feature type="region of interest" description="Disordered" evidence="1">
    <location>
        <begin position="138"/>
        <end position="194"/>
    </location>
</feature>
<sequence length="246" mass="26480">MEGNVDQLSQVGQALPTPGVPTRSLKEGTSEEISSVASRVEGSSDLPELIADRDSDQSPCHQVTNSDDQIDRFPDEAPSVKACNSSGVALNLAAAEGSVLDIFDSVNSFTILQEPEDLDVQELQCGPPIELSCKAPVSIPGAAPGNKPVELTSKAEMHADLEPRDDVQAVSSADDAGKNWATDSDPDDDSSQGVRKWSTEDVFFFFDRRETASMDLADHIRITRDKSPPKRYMPRVNPPPADSKVS</sequence>
<gene>
    <name evidence="2" type="ORF">Nepgr_007804</name>
</gene>
<evidence type="ECO:0000313" key="2">
    <source>
        <dbReference type="EMBL" id="GMH05964.1"/>
    </source>
</evidence>
<feature type="compositionally biased region" description="Polar residues" evidence="1">
    <location>
        <begin position="57"/>
        <end position="67"/>
    </location>
</feature>
<evidence type="ECO:0000313" key="3">
    <source>
        <dbReference type="Proteomes" id="UP001279734"/>
    </source>
</evidence>
<organism evidence="2 3">
    <name type="scientific">Nepenthes gracilis</name>
    <name type="common">Slender pitcher plant</name>
    <dbReference type="NCBI Taxonomy" id="150966"/>
    <lineage>
        <taxon>Eukaryota</taxon>
        <taxon>Viridiplantae</taxon>
        <taxon>Streptophyta</taxon>
        <taxon>Embryophyta</taxon>
        <taxon>Tracheophyta</taxon>
        <taxon>Spermatophyta</taxon>
        <taxon>Magnoliopsida</taxon>
        <taxon>eudicotyledons</taxon>
        <taxon>Gunneridae</taxon>
        <taxon>Pentapetalae</taxon>
        <taxon>Caryophyllales</taxon>
        <taxon>Nepenthaceae</taxon>
        <taxon>Nepenthes</taxon>
    </lineage>
</organism>
<feature type="compositionally biased region" description="Pro residues" evidence="1">
    <location>
        <begin position="236"/>
        <end position="246"/>
    </location>
</feature>
<protein>
    <submittedName>
        <fullName evidence="2">Uncharacterized protein</fullName>
    </submittedName>
</protein>
<feature type="region of interest" description="Disordered" evidence="1">
    <location>
        <begin position="1"/>
        <end position="70"/>
    </location>
</feature>
<accession>A0AAD3S7Y2</accession>
<reference evidence="2" key="1">
    <citation type="submission" date="2023-05" db="EMBL/GenBank/DDBJ databases">
        <title>Nepenthes gracilis genome sequencing.</title>
        <authorList>
            <person name="Fukushima K."/>
        </authorList>
    </citation>
    <scope>NUCLEOTIDE SEQUENCE</scope>
    <source>
        <strain evidence="2">SING2019-196</strain>
    </source>
</reference>
<feature type="compositionally biased region" description="Polar residues" evidence="1">
    <location>
        <begin position="1"/>
        <end position="12"/>
    </location>
</feature>
<feature type="compositionally biased region" description="Basic and acidic residues" evidence="1">
    <location>
        <begin position="153"/>
        <end position="167"/>
    </location>
</feature>
<proteinExistence type="predicted"/>